<dbReference type="GO" id="GO:0005634">
    <property type="term" value="C:nucleus"/>
    <property type="evidence" value="ECO:0007669"/>
    <property type="project" value="TreeGrafter"/>
</dbReference>
<evidence type="ECO:0000313" key="11">
    <source>
        <dbReference type="Proteomes" id="UP000801492"/>
    </source>
</evidence>
<evidence type="ECO:0000256" key="2">
    <source>
        <dbReference type="ARBA" id="ARBA00022741"/>
    </source>
</evidence>
<dbReference type="AlphaFoldDB" id="A0A8K0GMX3"/>
<feature type="binding site" evidence="5">
    <location>
        <begin position="101"/>
        <end position="108"/>
    </location>
    <ligand>
        <name>ATP</name>
        <dbReference type="ChEBI" id="CHEBI:30616"/>
    </ligand>
</feature>
<dbReference type="GO" id="GO:0005871">
    <property type="term" value="C:kinesin complex"/>
    <property type="evidence" value="ECO:0007669"/>
    <property type="project" value="TreeGrafter"/>
</dbReference>
<dbReference type="GO" id="GO:0005524">
    <property type="term" value="F:ATP binding"/>
    <property type="evidence" value="ECO:0007669"/>
    <property type="project" value="UniProtKB-UniRule"/>
</dbReference>
<evidence type="ECO:0000256" key="6">
    <source>
        <dbReference type="RuleBase" id="RU000394"/>
    </source>
</evidence>
<dbReference type="GO" id="GO:0005874">
    <property type="term" value="C:microtubule"/>
    <property type="evidence" value="ECO:0007669"/>
    <property type="project" value="UniProtKB-KW"/>
</dbReference>
<dbReference type="InterPro" id="IPR027417">
    <property type="entry name" value="P-loop_NTPase"/>
</dbReference>
<keyword evidence="4" id="KW-0963">Cytoplasm</keyword>
<dbReference type="SUPFAM" id="SSF52540">
    <property type="entry name" value="P-loop containing nucleoside triphosphate hydrolases"/>
    <property type="match status" value="1"/>
</dbReference>
<evidence type="ECO:0000256" key="7">
    <source>
        <dbReference type="SAM" id="Coils"/>
    </source>
</evidence>
<dbReference type="Gene3D" id="3.40.850.10">
    <property type="entry name" value="Kinesin motor domain"/>
    <property type="match status" value="1"/>
</dbReference>
<dbReference type="PANTHER" id="PTHR24115:SF600">
    <property type="entry name" value="KINESIN-LIKE PROTEIN KIF23"/>
    <property type="match status" value="1"/>
</dbReference>
<dbReference type="EMBL" id="VTPC01001020">
    <property type="protein sequence ID" value="KAF2903463.1"/>
    <property type="molecule type" value="Genomic_DNA"/>
</dbReference>
<dbReference type="PROSITE" id="PS50067">
    <property type="entry name" value="KINESIN_MOTOR_2"/>
    <property type="match status" value="1"/>
</dbReference>
<evidence type="ECO:0000256" key="3">
    <source>
        <dbReference type="ARBA" id="ARBA00022840"/>
    </source>
</evidence>
<name>A0A8K0GMX3_IGNLU</name>
<keyword evidence="3 5" id="KW-0067">ATP-binding</keyword>
<feature type="coiled-coil region" evidence="7">
    <location>
        <begin position="532"/>
        <end position="601"/>
    </location>
</feature>
<dbReference type="GO" id="GO:0016887">
    <property type="term" value="F:ATP hydrolysis activity"/>
    <property type="evidence" value="ECO:0007669"/>
    <property type="project" value="TreeGrafter"/>
</dbReference>
<dbReference type="GO" id="GO:0051256">
    <property type="term" value="P:mitotic spindle midzone assembly"/>
    <property type="evidence" value="ECO:0007669"/>
    <property type="project" value="TreeGrafter"/>
</dbReference>
<dbReference type="Pfam" id="PF00225">
    <property type="entry name" value="Kinesin"/>
    <property type="match status" value="1"/>
</dbReference>
<dbReference type="Gene3D" id="1.10.287.1490">
    <property type="match status" value="1"/>
</dbReference>
<dbReference type="SMART" id="SM00129">
    <property type="entry name" value="KISc"/>
    <property type="match status" value="1"/>
</dbReference>
<keyword evidence="6" id="KW-0493">Microtubule</keyword>
<keyword evidence="2 5" id="KW-0547">Nucleotide-binding</keyword>
<gene>
    <name evidence="10" type="ORF">ILUMI_02725</name>
</gene>
<dbReference type="GO" id="GO:0007018">
    <property type="term" value="P:microtubule-based movement"/>
    <property type="evidence" value="ECO:0007669"/>
    <property type="project" value="InterPro"/>
</dbReference>
<dbReference type="InterPro" id="IPR019821">
    <property type="entry name" value="Kinesin_motor_CS"/>
</dbReference>
<keyword evidence="5 6" id="KW-0505">Motor protein</keyword>
<protein>
    <recommendedName>
        <fullName evidence="6">Kinesin-like protein</fullName>
    </recommendedName>
</protein>
<evidence type="ECO:0000256" key="5">
    <source>
        <dbReference type="PROSITE-ProRule" id="PRU00283"/>
    </source>
</evidence>
<reference evidence="10" key="1">
    <citation type="submission" date="2019-08" db="EMBL/GenBank/DDBJ databases">
        <title>The genome of the North American firefly Photinus pyralis.</title>
        <authorList>
            <consortium name="Photinus pyralis genome working group"/>
            <person name="Fallon T.R."/>
            <person name="Sander Lower S.E."/>
            <person name="Weng J.-K."/>
        </authorList>
    </citation>
    <scope>NUCLEOTIDE SEQUENCE</scope>
    <source>
        <strain evidence="10">TRF0915ILg1</strain>
        <tissue evidence="10">Whole body</tissue>
    </source>
</reference>
<dbReference type="InterPro" id="IPR001752">
    <property type="entry name" value="Kinesin_motor_dom"/>
</dbReference>
<dbReference type="Proteomes" id="UP000801492">
    <property type="component" value="Unassembled WGS sequence"/>
</dbReference>
<dbReference type="PROSITE" id="PS00411">
    <property type="entry name" value="KINESIN_MOTOR_1"/>
    <property type="match status" value="1"/>
</dbReference>
<evidence type="ECO:0000256" key="4">
    <source>
        <dbReference type="ARBA" id="ARBA00023212"/>
    </source>
</evidence>
<dbReference type="GO" id="GO:0003777">
    <property type="term" value="F:microtubule motor activity"/>
    <property type="evidence" value="ECO:0007669"/>
    <property type="project" value="InterPro"/>
</dbReference>
<keyword evidence="11" id="KW-1185">Reference proteome</keyword>
<feature type="region of interest" description="Disordered" evidence="8">
    <location>
        <begin position="409"/>
        <end position="460"/>
    </location>
</feature>
<comment type="similarity">
    <text evidence="5 6">Belongs to the TRAFAC class myosin-kinesin ATPase superfamily. Kinesin family.</text>
</comment>
<evidence type="ECO:0000256" key="8">
    <source>
        <dbReference type="SAM" id="MobiDB-lite"/>
    </source>
</evidence>
<feature type="domain" description="Kinesin motor" evidence="9">
    <location>
        <begin position="21"/>
        <end position="409"/>
    </location>
</feature>
<dbReference type="InterPro" id="IPR027640">
    <property type="entry name" value="Kinesin-like_fam"/>
</dbReference>
<organism evidence="10 11">
    <name type="scientific">Ignelater luminosus</name>
    <name type="common">Cucubano</name>
    <name type="synonym">Pyrophorus luminosus</name>
    <dbReference type="NCBI Taxonomy" id="2038154"/>
    <lineage>
        <taxon>Eukaryota</taxon>
        <taxon>Metazoa</taxon>
        <taxon>Ecdysozoa</taxon>
        <taxon>Arthropoda</taxon>
        <taxon>Hexapoda</taxon>
        <taxon>Insecta</taxon>
        <taxon>Pterygota</taxon>
        <taxon>Neoptera</taxon>
        <taxon>Endopterygota</taxon>
        <taxon>Coleoptera</taxon>
        <taxon>Polyphaga</taxon>
        <taxon>Elateriformia</taxon>
        <taxon>Elateroidea</taxon>
        <taxon>Elateridae</taxon>
        <taxon>Agrypninae</taxon>
        <taxon>Pyrophorini</taxon>
        <taxon>Ignelater</taxon>
    </lineage>
</organism>
<dbReference type="PRINTS" id="PR00380">
    <property type="entry name" value="KINESINHEAVY"/>
</dbReference>
<sequence>MDANKCSSLNSESCSVPSKDPVQVFCRLRTLPEECQSCIKLLSPTTLTLTASSKTGRKECNYVFKHIFTSYAGQREVFQHIALPLLEDLVNGKNGLLFTYGVTGSGKTYTLTGEPSMPGIMPRCINTLFNSIADYQAQKLLIKSDRTNGFEVQGENDALEDRLVPIKTSTTKMKTVKRGGGDAKNIYENDGTKLRCVNENNLYAVFISYTEIYNNTVYDLLDETAGKVLQAKIIREDSQKRMYVNGVVEVEVKSAAEAFELFCIGQKRKRTGHTILNAESSRSHSAFNIRVVQLQKDRSHLMVGQLSLVDLAGSERCSRTQNTGMRLKEASSINNSLMSLRTCLEILRENQLNDANKLVPYRDSRLTLLFKNYFEGEGNVRMIVCINPSIKDCEENLQVLKFAEMTQDVKTPKAESRYAPSKYKTPSKTTKQTPSTQSLSSQTPSTRTPSTQTSATSQVKKAISFGPKIPSVELNMENPQENVMVLDSLMKALHARREKREQNRQELAMREQHFRKRLVHIHQDSVLTKSEIRSLKALLRKEKQTNRNLNTKITDLETSNEKLSANNKELQDTIHTLQNTIDEKNLKINQIRLEREKVRQKLILQSEQMKQELDERLCEQRARLQAAILVKQTKIQRAKEILESGTMSGCGSEQQVKIVQEMATPGTPVAATRHRRSLSDSEVWLKYNAINPHCIATIHEEEEESD</sequence>
<comment type="subcellular location">
    <subcellularLocation>
        <location evidence="1">Cytoplasm</location>
        <location evidence="1">Cytoskeleton</location>
    </subcellularLocation>
</comment>
<evidence type="ECO:0000313" key="10">
    <source>
        <dbReference type="EMBL" id="KAF2903463.1"/>
    </source>
</evidence>
<comment type="caution">
    <text evidence="10">The sequence shown here is derived from an EMBL/GenBank/DDBJ whole genome shotgun (WGS) entry which is preliminary data.</text>
</comment>
<accession>A0A8K0GMX3</accession>
<proteinExistence type="inferred from homology"/>
<evidence type="ECO:0000256" key="1">
    <source>
        <dbReference type="ARBA" id="ARBA00004245"/>
    </source>
</evidence>
<dbReference type="OrthoDB" id="2403182at2759"/>
<dbReference type="InterPro" id="IPR036961">
    <property type="entry name" value="Kinesin_motor_dom_sf"/>
</dbReference>
<dbReference type="GO" id="GO:0008017">
    <property type="term" value="F:microtubule binding"/>
    <property type="evidence" value="ECO:0007669"/>
    <property type="project" value="InterPro"/>
</dbReference>
<feature type="compositionally biased region" description="Low complexity" evidence="8">
    <location>
        <begin position="420"/>
        <end position="458"/>
    </location>
</feature>
<keyword evidence="4" id="KW-0206">Cytoskeleton</keyword>
<keyword evidence="7" id="KW-0175">Coiled coil</keyword>
<dbReference type="PANTHER" id="PTHR24115">
    <property type="entry name" value="KINESIN-RELATED"/>
    <property type="match status" value="1"/>
</dbReference>
<evidence type="ECO:0000259" key="9">
    <source>
        <dbReference type="PROSITE" id="PS50067"/>
    </source>
</evidence>